<dbReference type="AlphaFoldDB" id="A0A7Y0ATI8"/>
<sequence length="157" mass="16103">MRRMLVAVAGLAFLLGVAAPGQAGERPALIGFKALSGKCLRVSVGERDFTGGCGAKLGILSYSDGRTGFYFMLADNQILTFSGKGKGEGGDRSSYVLDRVIFNTGVANAEPTVSAAGGSCAFGDPDRGPVTVRCKGKTAGGTAFSASFRSDGRPPKQ</sequence>
<accession>A0A7Y0ATI8</accession>
<keyword evidence="1" id="KW-0732">Signal</keyword>
<dbReference type="RefSeq" id="WP_169587139.1">
    <property type="nucleotide sequence ID" value="NZ_JABBGK010000001.1"/>
</dbReference>
<gene>
    <name evidence="2" type="ORF">HHL25_03050</name>
</gene>
<protein>
    <submittedName>
        <fullName evidence="2">Uncharacterized protein</fullName>
    </submittedName>
</protein>
<keyword evidence="3" id="KW-1185">Reference proteome</keyword>
<reference evidence="2 3" key="1">
    <citation type="submission" date="2020-04" db="EMBL/GenBank/DDBJ databases">
        <title>Rhizobium sp. S-51 isolated from soil.</title>
        <authorList>
            <person name="Dahal R.H."/>
        </authorList>
    </citation>
    <scope>NUCLEOTIDE SEQUENCE [LARGE SCALE GENOMIC DNA]</scope>
    <source>
        <strain evidence="2 3">S-51</strain>
    </source>
</reference>
<feature type="chain" id="PRO_5030602372" evidence="1">
    <location>
        <begin position="24"/>
        <end position="157"/>
    </location>
</feature>
<proteinExistence type="predicted"/>
<feature type="signal peptide" evidence="1">
    <location>
        <begin position="1"/>
        <end position="23"/>
    </location>
</feature>
<name>A0A7Y0ATI8_9HYPH</name>
<dbReference type="Proteomes" id="UP000541470">
    <property type="component" value="Unassembled WGS sequence"/>
</dbReference>
<organism evidence="2 3">
    <name type="scientific">Rhizobium terricola</name>
    <dbReference type="NCBI Taxonomy" id="2728849"/>
    <lineage>
        <taxon>Bacteria</taxon>
        <taxon>Pseudomonadati</taxon>
        <taxon>Pseudomonadota</taxon>
        <taxon>Alphaproteobacteria</taxon>
        <taxon>Hyphomicrobiales</taxon>
        <taxon>Rhizobiaceae</taxon>
        <taxon>Rhizobium/Agrobacterium group</taxon>
        <taxon>Rhizobium</taxon>
    </lineage>
</organism>
<comment type="caution">
    <text evidence="2">The sequence shown here is derived from an EMBL/GenBank/DDBJ whole genome shotgun (WGS) entry which is preliminary data.</text>
</comment>
<evidence type="ECO:0000313" key="3">
    <source>
        <dbReference type="Proteomes" id="UP000541470"/>
    </source>
</evidence>
<evidence type="ECO:0000313" key="2">
    <source>
        <dbReference type="EMBL" id="NML73097.1"/>
    </source>
</evidence>
<evidence type="ECO:0000256" key="1">
    <source>
        <dbReference type="SAM" id="SignalP"/>
    </source>
</evidence>
<dbReference type="EMBL" id="JABBGK010000001">
    <property type="protein sequence ID" value="NML73097.1"/>
    <property type="molecule type" value="Genomic_DNA"/>
</dbReference>